<keyword evidence="2" id="KW-0732">Signal</keyword>
<keyword evidence="4" id="KW-1185">Reference proteome</keyword>
<sequence>MTVSVRSYLTAGMAAMAASALVVAPVHVPTATSITAAAVRLSAAVQPLVQPTAAAAAVLGVLDAPVQPKPAAATTTIAGSSTPQAAATASATSAGSVIINAYNAIEPWVAYGFALGQYALGFIPGLWWLAPGISLAYYTVEPVVQSLVYSFAYLIDGNWGAIGPELAAGLNQAAVNFVNYGLAWIGSLVPLPPLPPFPPLPGAALTSPAAAAAAGGKPADTKTETTAPATAATGHSARVIAVKDTPSVAASSAQVAASSSTTSTPDSTTPDSTSTTTSTTASDTTPDTTSDATPDTPKTGGNSSNNGGSAASGGTAKNSGATGGSGRAMHKAKASKSSDN</sequence>
<feature type="signal peptide" evidence="2">
    <location>
        <begin position="1"/>
        <end position="24"/>
    </location>
</feature>
<dbReference type="EMBL" id="AP022620">
    <property type="protein sequence ID" value="BBZ77226.1"/>
    <property type="molecule type" value="Genomic_DNA"/>
</dbReference>
<evidence type="ECO:0000313" key="3">
    <source>
        <dbReference type="EMBL" id="BBZ77226.1"/>
    </source>
</evidence>
<dbReference type="KEGG" id="many:MANY_25630"/>
<evidence type="ECO:0008006" key="5">
    <source>
        <dbReference type="Google" id="ProtNLM"/>
    </source>
</evidence>
<evidence type="ECO:0000256" key="1">
    <source>
        <dbReference type="SAM" id="MobiDB-lite"/>
    </source>
</evidence>
<accession>A0A6N4W5J1</accession>
<dbReference type="Proteomes" id="UP000467249">
    <property type="component" value="Chromosome"/>
</dbReference>
<proteinExistence type="predicted"/>
<evidence type="ECO:0000313" key="4">
    <source>
        <dbReference type="Proteomes" id="UP000467249"/>
    </source>
</evidence>
<gene>
    <name evidence="3" type="ORF">MANY_25630</name>
</gene>
<dbReference type="RefSeq" id="WP_163804571.1">
    <property type="nucleotide sequence ID" value="NZ_AP022620.1"/>
</dbReference>
<feature type="region of interest" description="Disordered" evidence="1">
    <location>
        <begin position="253"/>
        <end position="340"/>
    </location>
</feature>
<feature type="compositionally biased region" description="Low complexity" evidence="1">
    <location>
        <begin position="253"/>
        <end position="320"/>
    </location>
</feature>
<evidence type="ECO:0000256" key="2">
    <source>
        <dbReference type="SAM" id="SignalP"/>
    </source>
</evidence>
<organism evidence="3 4">
    <name type="scientific">Mycolicibacterium anyangense</name>
    <dbReference type="NCBI Taxonomy" id="1431246"/>
    <lineage>
        <taxon>Bacteria</taxon>
        <taxon>Bacillati</taxon>
        <taxon>Actinomycetota</taxon>
        <taxon>Actinomycetes</taxon>
        <taxon>Mycobacteriales</taxon>
        <taxon>Mycobacteriaceae</taxon>
        <taxon>Mycolicibacterium</taxon>
    </lineage>
</organism>
<dbReference type="AlphaFoldDB" id="A0A6N4W5J1"/>
<feature type="region of interest" description="Disordered" evidence="1">
    <location>
        <begin position="214"/>
        <end position="233"/>
    </location>
</feature>
<name>A0A6N4W5J1_9MYCO</name>
<reference evidence="3 4" key="1">
    <citation type="journal article" date="2019" name="Emerg. Microbes Infect.">
        <title>Comprehensive subspecies identification of 175 nontuberculous mycobacteria species based on 7547 genomic profiles.</title>
        <authorList>
            <person name="Matsumoto Y."/>
            <person name="Kinjo T."/>
            <person name="Motooka D."/>
            <person name="Nabeya D."/>
            <person name="Jung N."/>
            <person name="Uechi K."/>
            <person name="Horii T."/>
            <person name="Iida T."/>
            <person name="Fujita J."/>
            <person name="Nakamura S."/>
        </authorList>
    </citation>
    <scope>NUCLEOTIDE SEQUENCE [LARGE SCALE GENOMIC DNA]</scope>
    <source>
        <strain evidence="3 4">JCM 30275</strain>
    </source>
</reference>
<feature type="chain" id="PRO_5038994452" description="PE family protein" evidence="2">
    <location>
        <begin position="25"/>
        <end position="340"/>
    </location>
</feature>
<protein>
    <recommendedName>
        <fullName evidence="5">PE family protein</fullName>
    </recommendedName>
</protein>